<dbReference type="Proteomes" id="UP000219435">
    <property type="component" value="Unassembled WGS sequence"/>
</dbReference>
<dbReference type="EMBL" id="OBQI01000003">
    <property type="protein sequence ID" value="SOC49485.1"/>
    <property type="molecule type" value="Genomic_DNA"/>
</dbReference>
<organism evidence="2 3">
    <name type="scientific">Blastococcus aggregatus</name>
    <dbReference type="NCBI Taxonomy" id="38502"/>
    <lineage>
        <taxon>Bacteria</taxon>
        <taxon>Bacillati</taxon>
        <taxon>Actinomycetota</taxon>
        <taxon>Actinomycetes</taxon>
        <taxon>Geodermatophilales</taxon>
        <taxon>Geodermatophilaceae</taxon>
        <taxon>Blastococcus</taxon>
    </lineage>
</organism>
<sequence length="312" mass="31837">MLTLGRARVVAGVLAAVLLQGPTAAAVSPDEICLSSGFCYLEDIRPALTSISPSTPATSNGGAPASCSDAGGRMVPCYSDNLGWYEQSSDCYLGLMDPQPPPGSPLWDGHTPDEGGALYTANCGVQDGGSIGSTATSVVWRRGPPTGSVDPAVLARRAIAAMQLQPPLIRTAPPQESGSALVGLPVWMWTERGEIVSGPITRSATDGPVSVEATGVVTGITWDMGDGNTVPCGLGTPYRAGADGPSPDCGHTYARSSVRQVPGGGPWPITATTTWTVTWSGGGRAGSEVVQLSSSGELLVGELHVLNQYGSS</sequence>
<dbReference type="AlphaFoldDB" id="A0A285V5U2"/>
<proteinExistence type="predicted"/>
<feature type="signal peptide" evidence="1">
    <location>
        <begin position="1"/>
        <end position="25"/>
    </location>
</feature>
<keyword evidence="1" id="KW-0732">Signal</keyword>
<evidence type="ECO:0000313" key="3">
    <source>
        <dbReference type="Proteomes" id="UP000219435"/>
    </source>
</evidence>
<evidence type="ECO:0008006" key="4">
    <source>
        <dbReference type="Google" id="ProtNLM"/>
    </source>
</evidence>
<accession>A0A285V5U2</accession>
<gene>
    <name evidence="2" type="ORF">SAMN05660748_2212</name>
</gene>
<protein>
    <recommendedName>
        <fullName evidence="4">ATP/GTP-binding protein</fullName>
    </recommendedName>
</protein>
<evidence type="ECO:0000313" key="2">
    <source>
        <dbReference type="EMBL" id="SOC49485.1"/>
    </source>
</evidence>
<keyword evidence="3" id="KW-1185">Reference proteome</keyword>
<reference evidence="3" key="1">
    <citation type="submission" date="2017-08" db="EMBL/GenBank/DDBJ databases">
        <authorList>
            <person name="Varghese N."/>
            <person name="Submissions S."/>
        </authorList>
    </citation>
    <scope>NUCLEOTIDE SEQUENCE [LARGE SCALE GENOMIC DNA]</scope>
    <source>
        <strain evidence="3">DSM 4725</strain>
    </source>
</reference>
<name>A0A285V5U2_9ACTN</name>
<feature type="chain" id="PRO_5038949306" description="ATP/GTP-binding protein" evidence="1">
    <location>
        <begin position="26"/>
        <end position="312"/>
    </location>
</feature>
<evidence type="ECO:0000256" key="1">
    <source>
        <dbReference type="SAM" id="SignalP"/>
    </source>
</evidence>